<comment type="similarity">
    <text evidence="2">Belongs to the enolase family.</text>
</comment>
<dbReference type="SFLD" id="SFLDG00178">
    <property type="entry name" value="enolase"/>
    <property type="match status" value="1"/>
</dbReference>
<feature type="domain" description="Enolase N-terminal" evidence="14">
    <location>
        <begin position="15"/>
        <end position="146"/>
    </location>
</feature>
<evidence type="ECO:0000256" key="9">
    <source>
        <dbReference type="ARBA" id="ARBA00032132"/>
    </source>
</evidence>
<dbReference type="GO" id="GO:0006096">
    <property type="term" value="P:glycolytic process"/>
    <property type="evidence" value="ECO:0007669"/>
    <property type="project" value="UniProtKB-KW"/>
</dbReference>
<evidence type="ECO:0000256" key="11">
    <source>
        <dbReference type="PIRSR" id="PIRSR001400-2"/>
    </source>
</evidence>
<feature type="binding site" evidence="12">
    <location>
        <position position="308"/>
    </location>
    <ligand>
        <name>Mg(2+)</name>
        <dbReference type="ChEBI" id="CHEBI:18420"/>
    </ligand>
</feature>
<dbReference type="PANTHER" id="PTHR11902:SF1">
    <property type="entry name" value="ENOLASE"/>
    <property type="match status" value="1"/>
</dbReference>
<dbReference type="InterPro" id="IPR020811">
    <property type="entry name" value="Enolase_N"/>
</dbReference>
<keyword evidence="6" id="KW-0324">Glycolysis</keyword>
<evidence type="ECO:0000313" key="16">
    <source>
        <dbReference type="Proteomes" id="UP001608902"/>
    </source>
</evidence>
<protein>
    <recommendedName>
        <fullName evidence="4">Enolase</fullName>
        <ecNumber evidence="3">4.2.1.11</ecNumber>
    </recommendedName>
    <alternativeName>
        <fullName evidence="8">2-phospho-D-glycerate hydro-lyase</fullName>
    </alternativeName>
    <alternativeName>
        <fullName evidence="9">2-phosphoglycerate dehydratase</fullName>
    </alternativeName>
</protein>
<dbReference type="NCBIfam" id="TIGR01060">
    <property type="entry name" value="eno"/>
    <property type="match status" value="1"/>
</dbReference>
<organism evidence="15 16">
    <name type="scientific">Gnathostoma spinigerum</name>
    <dbReference type="NCBI Taxonomy" id="75299"/>
    <lineage>
        <taxon>Eukaryota</taxon>
        <taxon>Metazoa</taxon>
        <taxon>Ecdysozoa</taxon>
        <taxon>Nematoda</taxon>
        <taxon>Chromadorea</taxon>
        <taxon>Rhabditida</taxon>
        <taxon>Spirurina</taxon>
        <taxon>Gnathostomatomorpha</taxon>
        <taxon>Gnathostomatoidea</taxon>
        <taxon>Gnathostomatidae</taxon>
        <taxon>Gnathostoma</taxon>
    </lineage>
</organism>
<evidence type="ECO:0000256" key="2">
    <source>
        <dbReference type="ARBA" id="ARBA00009604"/>
    </source>
</evidence>
<evidence type="ECO:0000256" key="6">
    <source>
        <dbReference type="ARBA" id="ARBA00023152"/>
    </source>
</evidence>
<evidence type="ECO:0000259" key="13">
    <source>
        <dbReference type="SMART" id="SM01192"/>
    </source>
</evidence>
<dbReference type="PROSITE" id="PS00164">
    <property type="entry name" value="ENOLASE"/>
    <property type="match status" value="1"/>
</dbReference>
<dbReference type="EC" id="4.2.1.11" evidence="3"/>
<dbReference type="FunFam" id="3.30.390.10:FF:000001">
    <property type="entry name" value="Enolase"/>
    <property type="match status" value="1"/>
</dbReference>
<sequence>MHFRLLPLATSKMPITRIHARQIYDSRGNPTVEVDLTTDKGIFRAAVPSGASTGIHEALELRDKDKAVHHGKGVLKAVQNINEKIGPAIVAKNLEPTAQTEIDKFMLELDGTENKSNLGANAILGVSLAVCKAGAVHKGISLYKYIAELNGTDKLILPVPAFNVINGGSHAGNKLAMQEFMLLPTGAQSFTEAMRMGSEIYHHLKAEIKKRYGLDATAVGDEGGFAPNIQENKEALDLLNTAIDLAGYKGKVKIGMDIAASEFYKEADKKYDLDFKNPNSDKSKWHTGDEMAEMYQSFIKEYPVVSIEDAFDQDDWDNWAKLKASTDIQLVGDDLTVTNKKRIQMAIDKKACNCLLLKVNQIGSVTESIEAAQLARKNGWGVMVSHRSGETEDTFIADLVVGLATGQIKTGAPCRSERLAKYNQLLRIEEELGSSAVYAGEKFRNPQA</sequence>
<feature type="binding site" evidence="12">
    <location>
        <position position="257"/>
    </location>
    <ligand>
        <name>Mg(2+)</name>
        <dbReference type="ChEBI" id="CHEBI:18420"/>
    </ligand>
</feature>
<dbReference type="Pfam" id="PF00113">
    <property type="entry name" value="Enolase_C"/>
    <property type="match status" value="1"/>
</dbReference>
<evidence type="ECO:0000256" key="8">
    <source>
        <dbReference type="ARBA" id="ARBA00031125"/>
    </source>
</evidence>
<dbReference type="Gene3D" id="3.20.20.120">
    <property type="entry name" value="Enolase-like C-terminal domain"/>
    <property type="match status" value="1"/>
</dbReference>
<dbReference type="PIRSF" id="PIRSF001400">
    <property type="entry name" value="Enolase"/>
    <property type="match status" value="1"/>
</dbReference>
<dbReference type="Gene3D" id="3.30.390.10">
    <property type="entry name" value="Enolase-like, N-terminal domain"/>
    <property type="match status" value="1"/>
</dbReference>
<dbReference type="AlphaFoldDB" id="A0ABD6EGM3"/>
<feature type="binding site" evidence="11">
    <location>
        <position position="333"/>
    </location>
    <ligand>
        <name>substrate</name>
    </ligand>
</feature>
<dbReference type="SMART" id="SM01192">
    <property type="entry name" value="Enolase_C"/>
    <property type="match status" value="1"/>
</dbReference>
<keyword evidence="7" id="KW-0456">Lyase</keyword>
<evidence type="ECO:0000256" key="7">
    <source>
        <dbReference type="ARBA" id="ARBA00023239"/>
    </source>
</evidence>
<keyword evidence="12" id="KW-0479">Metal-binding</keyword>
<feature type="binding site" evidence="11">
    <location>
        <position position="170"/>
    </location>
    <ligand>
        <name>substrate</name>
    </ligand>
</feature>
<dbReference type="InterPro" id="IPR020809">
    <property type="entry name" value="Enolase_CS"/>
</dbReference>
<feature type="binding site" evidence="12">
    <location>
        <position position="333"/>
    </location>
    <ligand>
        <name>Mg(2+)</name>
        <dbReference type="ChEBI" id="CHEBI:18420"/>
    </ligand>
</feature>
<reference evidence="15 16" key="1">
    <citation type="submission" date="2024-08" db="EMBL/GenBank/DDBJ databases">
        <title>Gnathostoma spinigerum genome.</title>
        <authorList>
            <person name="Gonzalez-Bertolin B."/>
            <person name="Monzon S."/>
            <person name="Zaballos A."/>
            <person name="Jimenez P."/>
            <person name="Dekumyoy P."/>
            <person name="Varona S."/>
            <person name="Cuesta I."/>
            <person name="Sumanam S."/>
            <person name="Adisakwattana P."/>
            <person name="Gasser R.B."/>
            <person name="Hernandez-Gonzalez A."/>
            <person name="Young N.D."/>
            <person name="Perteguer M.J."/>
        </authorList>
    </citation>
    <scope>NUCLEOTIDE SEQUENCE [LARGE SCALE GENOMIC DNA]</scope>
    <source>
        <strain evidence="15">AL3</strain>
        <tissue evidence="15">Liver</tissue>
    </source>
</reference>
<dbReference type="PANTHER" id="PTHR11902">
    <property type="entry name" value="ENOLASE"/>
    <property type="match status" value="1"/>
</dbReference>
<dbReference type="HAMAP" id="MF_00318">
    <property type="entry name" value="Enolase"/>
    <property type="match status" value="1"/>
</dbReference>
<feature type="binding site" evidence="11">
    <location>
        <position position="409"/>
    </location>
    <ligand>
        <name>substrate</name>
    </ligand>
</feature>
<accession>A0ABD6EGM3</accession>
<dbReference type="Proteomes" id="UP001608902">
    <property type="component" value="Unassembled WGS sequence"/>
</dbReference>
<dbReference type="InterPro" id="IPR020810">
    <property type="entry name" value="Enolase_C"/>
</dbReference>
<dbReference type="InterPro" id="IPR000941">
    <property type="entry name" value="Enolase"/>
</dbReference>
<name>A0ABD6EGM3_9BILA</name>
<proteinExistence type="inferred from homology"/>
<dbReference type="Pfam" id="PF03952">
    <property type="entry name" value="Enolase_N"/>
    <property type="match status" value="1"/>
</dbReference>
<feature type="binding site" evidence="11">
    <location>
        <position position="179"/>
    </location>
    <ligand>
        <name>substrate</name>
    </ligand>
</feature>
<evidence type="ECO:0000256" key="4">
    <source>
        <dbReference type="ARBA" id="ARBA00017068"/>
    </source>
</evidence>
<keyword evidence="5 12" id="KW-0460">Magnesium</keyword>
<dbReference type="FunFam" id="3.20.20.120:FF:000002">
    <property type="entry name" value="Enolase 1"/>
    <property type="match status" value="1"/>
</dbReference>
<evidence type="ECO:0000256" key="12">
    <source>
        <dbReference type="PIRSR" id="PIRSR001400-3"/>
    </source>
</evidence>
<evidence type="ECO:0000256" key="1">
    <source>
        <dbReference type="ARBA" id="ARBA00005031"/>
    </source>
</evidence>
<evidence type="ECO:0000256" key="5">
    <source>
        <dbReference type="ARBA" id="ARBA00022842"/>
    </source>
</evidence>
<dbReference type="PRINTS" id="PR00148">
    <property type="entry name" value="ENOLASE"/>
</dbReference>
<dbReference type="InterPro" id="IPR029017">
    <property type="entry name" value="Enolase-like_N"/>
</dbReference>
<keyword evidence="16" id="KW-1185">Reference proteome</keyword>
<dbReference type="EMBL" id="JBGFUD010001591">
    <property type="protein sequence ID" value="MFH4976489.1"/>
    <property type="molecule type" value="Genomic_DNA"/>
</dbReference>
<dbReference type="SFLD" id="SFLDF00002">
    <property type="entry name" value="enolase"/>
    <property type="match status" value="1"/>
</dbReference>
<evidence type="ECO:0000259" key="14">
    <source>
        <dbReference type="SMART" id="SM01193"/>
    </source>
</evidence>
<feature type="binding site" evidence="11">
    <location>
        <begin position="385"/>
        <end position="388"/>
    </location>
    <ligand>
        <name>substrate</name>
    </ligand>
</feature>
<evidence type="ECO:0000256" key="10">
    <source>
        <dbReference type="PIRSR" id="PIRSR001400-1"/>
    </source>
</evidence>
<comment type="cofactor">
    <cofactor evidence="12">
        <name>Mg(2+)</name>
        <dbReference type="ChEBI" id="CHEBI:18420"/>
    </cofactor>
    <text evidence="12">Mg(2+) is required for catalysis and for stabilizing the dimer.</text>
</comment>
<feature type="domain" description="Enolase C-terminal TIM barrel" evidence="13">
    <location>
        <begin position="154"/>
        <end position="446"/>
    </location>
</feature>
<comment type="pathway">
    <text evidence="1">Carbohydrate degradation; glycolysis; pyruvate from D-glyceraldehyde 3-phosphate: step 4/5.</text>
</comment>
<feature type="active site" description="Proton donor" evidence="10">
    <location>
        <position position="222"/>
    </location>
</feature>
<evidence type="ECO:0000313" key="15">
    <source>
        <dbReference type="EMBL" id="MFH4976489.1"/>
    </source>
</evidence>
<evidence type="ECO:0000256" key="3">
    <source>
        <dbReference type="ARBA" id="ARBA00012058"/>
    </source>
</evidence>
<dbReference type="SFLD" id="SFLDS00001">
    <property type="entry name" value="Enolase"/>
    <property type="match status" value="1"/>
</dbReference>
<feature type="binding site" evidence="11">
    <location>
        <position position="308"/>
    </location>
    <ligand>
        <name>substrate</name>
    </ligand>
</feature>
<dbReference type="SUPFAM" id="SSF54826">
    <property type="entry name" value="Enolase N-terminal domain-like"/>
    <property type="match status" value="1"/>
</dbReference>
<dbReference type="SUPFAM" id="SSF51604">
    <property type="entry name" value="Enolase C-terminal domain-like"/>
    <property type="match status" value="1"/>
</dbReference>
<feature type="active site" description="Proton acceptor" evidence="10">
    <location>
        <position position="358"/>
    </location>
</feature>
<dbReference type="CDD" id="cd03313">
    <property type="entry name" value="enolase"/>
    <property type="match status" value="1"/>
</dbReference>
<dbReference type="InterPro" id="IPR036849">
    <property type="entry name" value="Enolase-like_C_sf"/>
</dbReference>
<dbReference type="SMART" id="SM01193">
    <property type="entry name" value="Enolase_N"/>
    <property type="match status" value="1"/>
</dbReference>
<comment type="caution">
    <text evidence="15">The sequence shown here is derived from an EMBL/GenBank/DDBJ whole genome shotgun (WGS) entry which is preliminary data.</text>
</comment>
<dbReference type="GO" id="GO:0004634">
    <property type="term" value="F:phosphopyruvate hydratase activity"/>
    <property type="evidence" value="ECO:0007669"/>
    <property type="project" value="UniProtKB-EC"/>
</dbReference>
<gene>
    <name evidence="15" type="ORF">AB6A40_003198</name>
</gene>